<accession>A0ABR2RM09</accession>
<comment type="caution">
    <text evidence="5">The sequence shown here is derived from an EMBL/GenBank/DDBJ whole genome shotgun (WGS) entry which is preliminary data.</text>
</comment>
<dbReference type="Gene3D" id="2.30.29.30">
    <property type="entry name" value="Pleckstrin-homology domain (PH domain)/Phosphotyrosine-binding domain (PTB)"/>
    <property type="match status" value="1"/>
</dbReference>
<organism evidence="5 6">
    <name type="scientific">Hibiscus sabdariffa</name>
    <name type="common">roselle</name>
    <dbReference type="NCBI Taxonomy" id="183260"/>
    <lineage>
        <taxon>Eukaryota</taxon>
        <taxon>Viridiplantae</taxon>
        <taxon>Streptophyta</taxon>
        <taxon>Embryophyta</taxon>
        <taxon>Tracheophyta</taxon>
        <taxon>Spermatophyta</taxon>
        <taxon>Magnoliopsida</taxon>
        <taxon>eudicotyledons</taxon>
        <taxon>Gunneridae</taxon>
        <taxon>Pentapetalae</taxon>
        <taxon>rosids</taxon>
        <taxon>malvids</taxon>
        <taxon>Malvales</taxon>
        <taxon>Malvaceae</taxon>
        <taxon>Malvoideae</taxon>
        <taxon>Hibiscus</taxon>
    </lineage>
</organism>
<dbReference type="InterPro" id="IPR011993">
    <property type="entry name" value="PH-like_dom_sf"/>
</dbReference>
<comment type="similarity">
    <text evidence="2">Belongs to the DCP1 family.</text>
</comment>
<evidence type="ECO:0000256" key="1">
    <source>
        <dbReference type="ARBA" id="ARBA00004496"/>
    </source>
</evidence>
<dbReference type="PANTHER" id="PTHR16290">
    <property type="entry name" value="TRANSCRIPTION FACTOR SMIF DECAPPING ENZYME DCP1"/>
    <property type="match status" value="1"/>
</dbReference>
<sequence>MPTLCQQEAELLILTVLRRIDPYIEDILFTAAHVASISYEFKVDLSQWSRKDIEGSLFVVKRNTQPRFRFIVMNRWNTDVFSRIDAYSKVPQVTSTNAADVPDSLAFLKLFNQNRCLLEGAADVFSRIDAYSKVPQVTSTNAADVPDSLAFLKLFNEMTASILSDESCLLYVFSRIDAYSKVPQVTSTNAADVSDSLAFLKLFNSIHRFLHIISLSAKMNEWILVVYLIRYCIVYFGIVDVFSRIDAYSKVPQVTSTNAADVPDSLAFLKLFNSIHRFLHIISLSAKMNEWILVVYLIRYCIVHFGIVDVFSRIDAYSKVPQVTSTNAADVPDSLAFLKLFNSIHRFLHIISLSAKMNEWILVVYLIRYCIVHFGIVDVFSRIDAYSKVPQVTSTNAADVPDSLAFLKLFNSIHRFLHIISLSAKMNEWILVVYLIRYCIVHFGIVDVFSRIDAYSKVPQVTSTNAADVPDSLAFLKLFNTAMTIGSASNTAN</sequence>
<reference evidence="5 6" key="1">
    <citation type="journal article" date="2024" name="G3 (Bethesda)">
        <title>Genome assembly of Hibiscus sabdariffa L. provides insights into metabolisms of medicinal natural products.</title>
        <authorList>
            <person name="Kim T."/>
        </authorList>
    </citation>
    <scope>NUCLEOTIDE SEQUENCE [LARGE SCALE GENOMIC DNA]</scope>
    <source>
        <strain evidence="5">TK-2024</strain>
        <tissue evidence="5">Old leaves</tissue>
    </source>
</reference>
<evidence type="ECO:0000256" key="4">
    <source>
        <dbReference type="ARBA" id="ARBA00022664"/>
    </source>
</evidence>
<dbReference type="EMBL" id="JBBPBN010000021">
    <property type="protein sequence ID" value="KAK9014005.1"/>
    <property type="molecule type" value="Genomic_DNA"/>
</dbReference>
<keyword evidence="3" id="KW-0963">Cytoplasm</keyword>
<evidence type="ECO:0000313" key="5">
    <source>
        <dbReference type="EMBL" id="KAK9014005.1"/>
    </source>
</evidence>
<gene>
    <name evidence="5" type="ORF">V6N11_005179</name>
</gene>
<keyword evidence="6" id="KW-1185">Reference proteome</keyword>
<keyword evidence="4" id="KW-0507">mRNA processing</keyword>
<proteinExistence type="inferred from homology"/>
<dbReference type="InterPro" id="IPR010334">
    <property type="entry name" value="Dcp1"/>
</dbReference>
<dbReference type="PANTHER" id="PTHR16290:SF0">
    <property type="entry name" value="DECAPPING PROTEIN 1, ISOFORM A"/>
    <property type="match status" value="1"/>
</dbReference>
<evidence type="ECO:0000256" key="3">
    <source>
        <dbReference type="ARBA" id="ARBA00022490"/>
    </source>
</evidence>
<name>A0ABR2RM09_9ROSI</name>
<dbReference type="Proteomes" id="UP001396334">
    <property type="component" value="Unassembled WGS sequence"/>
</dbReference>
<evidence type="ECO:0000256" key="2">
    <source>
        <dbReference type="ARBA" id="ARBA00008778"/>
    </source>
</evidence>
<comment type="subcellular location">
    <subcellularLocation>
        <location evidence="1">Cytoplasm</location>
    </subcellularLocation>
</comment>
<dbReference type="SUPFAM" id="SSF50729">
    <property type="entry name" value="PH domain-like"/>
    <property type="match status" value="1"/>
</dbReference>
<evidence type="ECO:0000313" key="6">
    <source>
        <dbReference type="Proteomes" id="UP001396334"/>
    </source>
</evidence>
<protein>
    <submittedName>
        <fullName evidence="5">Uncharacterized protein</fullName>
    </submittedName>
</protein>
<dbReference type="Pfam" id="PF06058">
    <property type="entry name" value="DCP1"/>
    <property type="match status" value="1"/>
</dbReference>